<evidence type="ECO:0000313" key="5">
    <source>
        <dbReference type="EMBL" id="BBO33781.1"/>
    </source>
</evidence>
<dbReference type="GO" id="GO:0003677">
    <property type="term" value="F:DNA binding"/>
    <property type="evidence" value="ECO:0007669"/>
    <property type="project" value="UniProtKB-KW"/>
</dbReference>
<dbReference type="PIRSF" id="PIRSF019455">
    <property type="entry name" value="CopR_AtkY"/>
    <property type="match status" value="1"/>
</dbReference>
<name>A0A5K7XFX8_9BACT</name>
<dbReference type="InterPro" id="IPR036390">
    <property type="entry name" value="WH_DNA-bd_sf"/>
</dbReference>
<evidence type="ECO:0000256" key="4">
    <source>
        <dbReference type="ARBA" id="ARBA00023163"/>
    </source>
</evidence>
<keyword evidence="3" id="KW-0238">DNA-binding</keyword>
<evidence type="ECO:0000256" key="3">
    <source>
        <dbReference type="ARBA" id="ARBA00023125"/>
    </source>
</evidence>
<sequence>MLPPTDRELDALKVLWDRGEATVRDVCDAMNARGAELAYTTVLSLLQVMEQKGLVSHRRDGKAYVYLPLIKRTETFRQIAGGFLERVFDGAVDEYLVHALESRPLDAKQLDELQAMIDAARKRAEGTGD</sequence>
<dbReference type="KEGG" id="lpav:PLANPX_3393"/>
<proteinExistence type="inferred from homology"/>
<keyword evidence="6" id="KW-1185">Reference proteome</keyword>
<protein>
    <recommendedName>
        <fullName evidence="7">Transcriptional repressor</fullName>
    </recommendedName>
</protein>
<dbReference type="EMBL" id="AP021861">
    <property type="protein sequence ID" value="BBO33781.1"/>
    <property type="molecule type" value="Genomic_DNA"/>
</dbReference>
<evidence type="ECO:0000313" key="6">
    <source>
        <dbReference type="Proteomes" id="UP000326837"/>
    </source>
</evidence>
<dbReference type="Gene3D" id="1.10.4040.10">
    <property type="entry name" value="Penicillinase repressor domain"/>
    <property type="match status" value="1"/>
</dbReference>
<comment type="similarity">
    <text evidence="1">Belongs to the BlaI transcriptional regulatory family.</text>
</comment>
<dbReference type="Proteomes" id="UP000326837">
    <property type="component" value="Chromosome"/>
</dbReference>
<dbReference type="Pfam" id="PF03965">
    <property type="entry name" value="Penicillinase_R"/>
    <property type="match status" value="1"/>
</dbReference>
<evidence type="ECO:0000256" key="1">
    <source>
        <dbReference type="ARBA" id="ARBA00011046"/>
    </source>
</evidence>
<reference evidence="6" key="1">
    <citation type="submission" date="2019-10" db="EMBL/GenBank/DDBJ databases">
        <title>Lacipirellula parvula gen. nov., sp. nov., representing a lineage of planctomycetes widespread in freshwater anoxic habitats, and description of the family Lacipirellulaceae.</title>
        <authorList>
            <person name="Dedysh S.N."/>
            <person name="Kulichevskaya I.S."/>
            <person name="Beletsky A.V."/>
            <person name="Rakitin A.L."/>
            <person name="Mardanov A.V."/>
            <person name="Ivanova A.A."/>
            <person name="Saltykova V.X."/>
            <person name="Rijpstra W.I.C."/>
            <person name="Sinninghe Damste J.S."/>
            <person name="Ravin N.V."/>
        </authorList>
    </citation>
    <scope>NUCLEOTIDE SEQUENCE [LARGE SCALE GENOMIC DNA]</scope>
    <source>
        <strain evidence="6">PX69</strain>
    </source>
</reference>
<dbReference type="SUPFAM" id="SSF46785">
    <property type="entry name" value="Winged helix' DNA-binding domain"/>
    <property type="match status" value="1"/>
</dbReference>
<dbReference type="GO" id="GO:0045892">
    <property type="term" value="P:negative regulation of DNA-templated transcription"/>
    <property type="evidence" value="ECO:0007669"/>
    <property type="project" value="InterPro"/>
</dbReference>
<organism evidence="5 6">
    <name type="scientific">Lacipirellula parvula</name>
    <dbReference type="NCBI Taxonomy" id="2650471"/>
    <lineage>
        <taxon>Bacteria</taxon>
        <taxon>Pseudomonadati</taxon>
        <taxon>Planctomycetota</taxon>
        <taxon>Planctomycetia</taxon>
        <taxon>Pirellulales</taxon>
        <taxon>Lacipirellulaceae</taxon>
        <taxon>Lacipirellula</taxon>
    </lineage>
</organism>
<dbReference type="RefSeq" id="WP_152099491.1">
    <property type="nucleotide sequence ID" value="NZ_AP021861.1"/>
</dbReference>
<dbReference type="Gene3D" id="1.10.10.10">
    <property type="entry name" value="Winged helix-like DNA-binding domain superfamily/Winged helix DNA-binding domain"/>
    <property type="match status" value="1"/>
</dbReference>
<gene>
    <name evidence="5" type="ORF">PLANPX_3393</name>
</gene>
<dbReference type="AlphaFoldDB" id="A0A5K7XFX8"/>
<keyword evidence="4" id="KW-0804">Transcription</keyword>
<dbReference type="InterPro" id="IPR036388">
    <property type="entry name" value="WH-like_DNA-bd_sf"/>
</dbReference>
<dbReference type="InterPro" id="IPR005650">
    <property type="entry name" value="BlaI_family"/>
</dbReference>
<accession>A0A5K7XFX8</accession>
<evidence type="ECO:0008006" key="7">
    <source>
        <dbReference type="Google" id="ProtNLM"/>
    </source>
</evidence>
<evidence type="ECO:0000256" key="2">
    <source>
        <dbReference type="ARBA" id="ARBA00023015"/>
    </source>
</evidence>
<keyword evidence="2" id="KW-0805">Transcription regulation</keyword>